<dbReference type="Proteomes" id="UP000663873">
    <property type="component" value="Unassembled WGS sequence"/>
</dbReference>
<feature type="transmembrane region" description="Helical" evidence="1">
    <location>
        <begin position="178"/>
        <end position="197"/>
    </location>
</feature>
<sequence>MMKADVSQPFSMVDGSHAFNIEQDQHEKQSYFKDLGQSFYLIHLKYKWFDEKHWKLAFCSSSFDCINKYPNIFLLYRTVLFSITIFDFVYGIVSTDPVHEWIIYYTHLTVLITFLAIVFQFLITYRANFYRGNDIVPRHSLQYVHIMLIIISLGSGLAVCLAYWSIIHSSTARAIPHARIILEHGVLWFLLLIDVLFFTRLPIYMIDCIPIIIFGIIYGIFTIIIFMLQSRFSNNRIGYIYQALNLNSAPLRVSIQMFLFIFILPIAIIFILWNLFRLRRSIHVKITGEVEGSELNSIA</sequence>
<feature type="transmembrane region" description="Helical" evidence="1">
    <location>
        <begin position="143"/>
        <end position="166"/>
    </location>
</feature>
<dbReference type="EMBL" id="CAJNXB010006290">
    <property type="protein sequence ID" value="CAF3476522.1"/>
    <property type="molecule type" value="Genomic_DNA"/>
</dbReference>
<keyword evidence="1" id="KW-0472">Membrane</keyword>
<evidence type="ECO:0000313" key="2">
    <source>
        <dbReference type="EMBL" id="CAF3476522.1"/>
    </source>
</evidence>
<evidence type="ECO:0000256" key="1">
    <source>
        <dbReference type="SAM" id="Phobius"/>
    </source>
</evidence>
<keyword evidence="1" id="KW-1133">Transmembrane helix</keyword>
<organism evidence="2 4">
    <name type="scientific">Rotaria socialis</name>
    <dbReference type="NCBI Taxonomy" id="392032"/>
    <lineage>
        <taxon>Eukaryota</taxon>
        <taxon>Metazoa</taxon>
        <taxon>Spiralia</taxon>
        <taxon>Gnathifera</taxon>
        <taxon>Rotifera</taxon>
        <taxon>Eurotatoria</taxon>
        <taxon>Bdelloidea</taxon>
        <taxon>Philodinida</taxon>
        <taxon>Philodinidae</taxon>
        <taxon>Rotaria</taxon>
    </lineage>
</organism>
<protein>
    <submittedName>
        <fullName evidence="2">Uncharacterized protein</fullName>
    </submittedName>
</protein>
<gene>
    <name evidence="2" type="ORF">TIS948_LOCUS33715</name>
    <name evidence="3" type="ORF">UJA718_LOCUS24245</name>
</gene>
<evidence type="ECO:0000313" key="4">
    <source>
        <dbReference type="Proteomes" id="UP000663825"/>
    </source>
</evidence>
<accession>A0A818FJF0</accession>
<dbReference type="GO" id="GO:0016020">
    <property type="term" value="C:membrane"/>
    <property type="evidence" value="ECO:0007669"/>
    <property type="project" value="TreeGrafter"/>
</dbReference>
<comment type="caution">
    <text evidence="2">The sequence shown here is derived from an EMBL/GenBank/DDBJ whole genome shotgun (WGS) entry which is preliminary data.</text>
</comment>
<dbReference type="OrthoDB" id="10034982at2759"/>
<keyword evidence="1" id="KW-0812">Transmembrane</keyword>
<name>A0A818FJF0_9BILA</name>
<dbReference type="AlphaFoldDB" id="A0A818FJF0"/>
<feature type="transmembrane region" description="Helical" evidence="1">
    <location>
        <begin position="255"/>
        <end position="276"/>
    </location>
</feature>
<keyword evidence="5" id="KW-1185">Reference proteome</keyword>
<feature type="transmembrane region" description="Helical" evidence="1">
    <location>
        <begin position="209"/>
        <end position="228"/>
    </location>
</feature>
<dbReference type="PANTHER" id="PTHR12242">
    <property type="entry name" value="OS02G0130600 PROTEIN-RELATED"/>
    <property type="match status" value="1"/>
</dbReference>
<dbReference type="PANTHER" id="PTHR12242:SF1">
    <property type="entry name" value="MYND-TYPE DOMAIN-CONTAINING PROTEIN"/>
    <property type="match status" value="1"/>
</dbReference>
<reference evidence="2" key="1">
    <citation type="submission" date="2021-02" db="EMBL/GenBank/DDBJ databases">
        <authorList>
            <person name="Nowell W R."/>
        </authorList>
    </citation>
    <scope>NUCLEOTIDE SEQUENCE</scope>
</reference>
<dbReference type="Proteomes" id="UP000663825">
    <property type="component" value="Unassembled WGS sequence"/>
</dbReference>
<dbReference type="EMBL" id="CAJOBP010005527">
    <property type="protein sequence ID" value="CAF4471782.1"/>
    <property type="molecule type" value="Genomic_DNA"/>
</dbReference>
<feature type="transmembrane region" description="Helical" evidence="1">
    <location>
        <begin position="74"/>
        <end position="95"/>
    </location>
</feature>
<proteinExistence type="predicted"/>
<evidence type="ECO:0000313" key="5">
    <source>
        <dbReference type="Proteomes" id="UP000663873"/>
    </source>
</evidence>
<feature type="transmembrane region" description="Helical" evidence="1">
    <location>
        <begin position="101"/>
        <end position="123"/>
    </location>
</feature>
<evidence type="ECO:0000313" key="3">
    <source>
        <dbReference type="EMBL" id="CAF4471782.1"/>
    </source>
</evidence>